<keyword evidence="7" id="KW-0819">tRNA processing</keyword>
<evidence type="ECO:0000256" key="3">
    <source>
        <dbReference type="ARBA" id="ARBA00006191"/>
    </source>
</evidence>
<keyword evidence="11" id="KW-1015">Disulfide bond</keyword>
<evidence type="ECO:0000256" key="8">
    <source>
        <dbReference type="ARBA" id="ARBA00022741"/>
    </source>
</evidence>
<evidence type="ECO:0000256" key="1">
    <source>
        <dbReference type="ARBA" id="ARBA00003986"/>
    </source>
</evidence>
<dbReference type="Proteomes" id="UP001652621">
    <property type="component" value="Unplaced"/>
</dbReference>
<dbReference type="NCBIfam" id="TIGR00420">
    <property type="entry name" value="trmU"/>
    <property type="match status" value="1"/>
</dbReference>
<keyword evidence="8" id="KW-0547">Nucleotide-binding</keyword>
<dbReference type="AlphaFoldDB" id="A0A1I8MS83"/>
<comment type="catalytic activity">
    <reaction evidence="12">
        <text>5-taurinomethyluridine(34) in tRNA + S-sulfanyl-L-cysteinyl-[protein] + AH2 + ATP = 5-taurinomethyl-2-thiouridine(34) in tRNA + L-cysteinyl-[protein] + A + AMP + diphosphate + H(+)</text>
        <dbReference type="Rhea" id="RHEA:47040"/>
        <dbReference type="Rhea" id="RHEA-COMP:10131"/>
        <dbReference type="Rhea" id="RHEA-COMP:11726"/>
        <dbReference type="Rhea" id="RHEA-COMP:11732"/>
        <dbReference type="Rhea" id="RHEA-COMP:11733"/>
        <dbReference type="ChEBI" id="CHEBI:13193"/>
        <dbReference type="ChEBI" id="CHEBI:15378"/>
        <dbReference type="ChEBI" id="CHEBI:17499"/>
        <dbReference type="ChEBI" id="CHEBI:29950"/>
        <dbReference type="ChEBI" id="CHEBI:30616"/>
        <dbReference type="ChEBI" id="CHEBI:33019"/>
        <dbReference type="ChEBI" id="CHEBI:61963"/>
        <dbReference type="ChEBI" id="CHEBI:87171"/>
        <dbReference type="ChEBI" id="CHEBI:87172"/>
        <dbReference type="ChEBI" id="CHEBI:456215"/>
        <dbReference type="EC" id="2.8.1.14"/>
    </reaction>
</comment>
<dbReference type="PANTHER" id="PTHR11933:SF5">
    <property type="entry name" value="MITOCHONDRIAL TRNA-SPECIFIC 2-THIOURIDYLASE 1"/>
    <property type="match status" value="1"/>
</dbReference>
<dbReference type="Gene3D" id="2.40.30.10">
    <property type="entry name" value="Translation factors"/>
    <property type="match status" value="1"/>
</dbReference>
<organism evidence="15">
    <name type="scientific">Musca domestica</name>
    <name type="common">House fly</name>
    <dbReference type="NCBI Taxonomy" id="7370"/>
    <lineage>
        <taxon>Eukaryota</taxon>
        <taxon>Metazoa</taxon>
        <taxon>Ecdysozoa</taxon>
        <taxon>Arthropoda</taxon>
        <taxon>Hexapoda</taxon>
        <taxon>Insecta</taxon>
        <taxon>Pterygota</taxon>
        <taxon>Neoptera</taxon>
        <taxon>Endopterygota</taxon>
        <taxon>Diptera</taxon>
        <taxon>Brachycera</taxon>
        <taxon>Muscomorpha</taxon>
        <taxon>Muscoidea</taxon>
        <taxon>Muscidae</taxon>
        <taxon>Musca</taxon>
    </lineage>
</organism>
<dbReference type="Gene3D" id="3.40.50.620">
    <property type="entry name" value="HUPs"/>
    <property type="match status" value="1"/>
</dbReference>
<dbReference type="InterPro" id="IPR023382">
    <property type="entry name" value="MnmA-like_central_sf"/>
</dbReference>
<dbReference type="STRING" id="7370.A0A1I8MS83"/>
<sequence length="391" mass="45066">MFKKVVVGISGGVDSAVSAFLLKENGYKVLGVFMKNWDEFDEMGRCSGEQDLLDAEYTCNKLGIELRQVNYVKEYWNSVFTNFLEDYERGLTPNPDILCNKHIKFDLFHKHALERLGYDAIATGHYAKTNFGPFLENYEESKDVHLLIPKDTFKDQTFFLSGIRRETLRRTMFPLGNYLKSEVKEIAKSCGLERLTQKKESTGICFVGNRDFKEFIKEYIASKPGDFVDIDSNMVVGHHEGIHQWTVGQRCRLKSFRKPYYVAQKDVATNTIYVAYGHEHPSLYSNQIFATNINWLCCENPFDMPNSPPLRCRFRFQHTKPLVDCTIYRKSPNNKTDVIVMLDKPLRAVTPGQYAVFYSDTECLGSARIVEAINDSDHKRVENLKNILENS</sequence>
<dbReference type="KEGG" id="mde:101893095"/>
<dbReference type="HAMAP" id="MF_00144">
    <property type="entry name" value="tRNA_thiouridyl_MnmA"/>
    <property type="match status" value="1"/>
</dbReference>
<name>A0A1I8MS83_MUSDO</name>
<evidence type="ECO:0000256" key="2">
    <source>
        <dbReference type="ARBA" id="ARBA00004173"/>
    </source>
</evidence>
<dbReference type="CDD" id="cd01998">
    <property type="entry name" value="MnmA_TRMU-like"/>
    <property type="match status" value="1"/>
</dbReference>
<dbReference type="Gene3D" id="2.30.30.280">
    <property type="entry name" value="Adenine nucleotide alpha hydrolases-like domains"/>
    <property type="match status" value="1"/>
</dbReference>
<dbReference type="RefSeq" id="XP_005187637.1">
    <property type="nucleotide sequence ID" value="XM_005187580.3"/>
</dbReference>
<dbReference type="VEuPathDB" id="VectorBase:MDOA007931"/>
<evidence type="ECO:0000313" key="15">
    <source>
        <dbReference type="EnsemblMetazoa" id="MDOA007931-PA"/>
    </source>
</evidence>
<dbReference type="FunFam" id="3.40.50.620:FF:000104">
    <property type="entry name" value="Mitochondrial tRNA-specific 2-thiouridylase 1"/>
    <property type="match status" value="1"/>
</dbReference>
<dbReference type="EC" id="2.8.1.14" evidence="4"/>
<reference evidence="15" key="1">
    <citation type="submission" date="2020-05" db="UniProtKB">
        <authorList>
            <consortium name="EnsemblMetazoa"/>
        </authorList>
    </citation>
    <scope>IDENTIFICATION</scope>
    <source>
        <strain evidence="15">Aabys</strain>
    </source>
</reference>
<dbReference type="InterPro" id="IPR014729">
    <property type="entry name" value="Rossmann-like_a/b/a_fold"/>
</dbReference>
<proteinExistence type="inferred from homology"/>
<gene>
    <name evidence="15" type="primary">101893095</name>
    <name evidence="17" type="synonym">LOC101893095</name>
</gene>
<keyword evidence="9" id="KW-0067">ATP-binding</keyword>
<feature type="domain" description="tRNA-specific 2-thiouridylase MnmA-like central" evidence="14">
    <location>
        <begin position="213"/>
        <end position="275"/>
    </location>
</feature>
<dbReference type="Pfam" id="PF03054">
    <property type="entry name" value="tRNA_Me_trans"/>
    <property type="match status" value="1"/>
</dbReference>
<protein>
    <recommendedName>
        <fullName evidence="4">tRNA-5-taurinomethyluridine 2-sulfurtransferase</fullName>
        <ecNumber evidence="4">2.8.1.14</ecNumber>
    </recommendedName>
</protein>
<evidence type="ECO:0000256" key="11">
    <source>
        <dbReference type="ARBA" id="ARBA00023157"/>
    </source>
</evidence>
<keyword evidence="6" id="KW-0808">Transferase</keyword>
<evidence type="ECO:0000313" key="17">
    <source>
        <dbReference type="RefSeq" id="XP_005187637.1"/>
    </source>
</evidence>
<evidence type="ECO:0000256" key="6">
    <source>
        <dbReference type="ARBA" id="ARBA00022679"/>
    </source>
</evidence>
<dbReference type="GO" id="GO:0000049">
    <property type="term" value="F:tRNA binding"/>
    <property type="evidence" value="ECO:0007669"/>
    <property type="project" value="UniProtKB-KW"/>
</dbReference>
<dbReference type="GeneID" id="101893095"/>
<dbReference type="OrthoDB" id="3685at2759"/>
<evidence type="ECO:0000259" key="14">
    <source>
        <dbReference type="Pfam" id="PF20259"/>
    </source>
</evidence>
<accession>A0A1I8MS83</accession>
<keyword evidence="10" id="KW-0694">RNA-binding</keyword>
<dbReference type="GO" id="GO:0002143">
    <property type="term" value="P:tRNA wobble position uridine thiolation"/>
    <property type="evidence" value="ECO:0007669"/>
    <property type="project" value="TreeGrafter"/>
</dbReference>
<feature type="domain" description="tRNA-specific 2-thiouridylase MnmA-like C-terminal" evidence="13">
    <location>
        <begin position="286"/>
        <end position="369"/>
    </location>
</feature>
<dbReference type="SUPFAM" id="SSF52402">
    <property type="entry name" value="Adenine nucleotide alpha hydrolases-like"/>
    <property type="match status" value="1"/>
</dbReference>
<dbReference type="NCBIfam" id="NF001138">
    <property type="entry name" value="PRK00143.1"/>
    <property type="match status" value="1"/>
</dbReference>
<dbReference type="FunFam" id="2.30.30.280:FF:000001">
    <property type="entry name" value="tRNA-specific 2-thiouridylase MnmA"/>
    <property type="match status" value="1"/>
</dbReference>
<dbReference type="InterPro" id="IPR046885">
    <property type="entry name" value="MnmA-like_C"/>
</dbReference>
<evidence type="ECO:0000313" key="16">
    <source>
        <dbReference type="Proteomes" id="UP001652621"/>
    </source>
</evidence>
<dbReference type="InterPro" id="IPR046884">
    <property type="entry name" value="MnmA-like_central"/>
</dbReference>
<evidence type="ECO:0000256" key="9">
    <source>
        <dbReference type="ARBA" id="ARBA00022840"/>
    </source>
</evidence>
<evidence type="ECO:0000256" key="4">
    <source>
        <dbReference type="ARBA" id="ARBA00011953"/>
    </source>
</evidence>
<comment type="function">
    <text evidence="1">Catalyzes the 2-thiolation of uridine at the wobble position (U34) of mitochondrial tRNA(Lys), tRNA(Glu) and tRNA(Gln). Required for the formation of 5-taurinomethyl-2-thiouridine (tm5s2U) of mitochondrial tRNA(Lys), tRNA(Glu), and tRNA(Gln) at the wobble position. ATP is required to activate the C2 atom of the wobble base.</text>
</comment>
<evidence type="ECO:0000259" key="13">
    <source>
        <dbReference type="Pfam" id="PF20258"/>
    </source>
</evidence>
<comment type="subcellular location">
    <subcellularLocation>
        <location evidence="2">Mitochondrion</location>
    </subcellularLocation>
</comment>
<evidence type="ECO:0000256" key="12">
    <source>
        <dbReference type="ARBA" id="ARBA00049564"/>
    </source>
</evidence>
<evidence type="ECO:0000256" key="7">
    <source>
        <dbReference type="ARBA" id="ARBA00022694"/>
    </source>
</evidence>
<keyword evidence="5" id="KW-0820">tRNA-binding</keyword>
<evidence type="ECO:0000256" key="5">
    <source>
        <dbReference type="ARBA" id="ARBA00022555"/>
    </source>
</evidence>
<keyword evidence="16" id="KW-1185">Reference proteome</keyword>
<dbReference type="GO" id="GO:0005524">
    <property type="term" value="F:ATP binding"/>
    <property type="evidence" value="ECO:0007669"/>
    <property type="project" value="UniProtKB-KW"/>
</dbReference>
<dbReference type="eggNOG" id="KOG2805">
    <property type="taxonomic scope" value="Eukaryota"/>
</dbReference>
<reference evidence="17" key="2">
    <citation type="submission" date="2025-04" db="UniProtKB">
        <authorList>
            <consortium name="RefSeq"/>
        </authorList>
    </citation>
    <scope>IDENTIFICATION</scope>
    <source>
        <strain evidence="17">Aabys</strain>
    </source>
</reference>
<dbReference type="EnsemblMetazoa" id="MDOA007931-RA">
    <property type="protein sequence ID" value="MDOA007931-PA"/>
    <property type="gene ID" value="MDOA007931"/>
</dbReference>
<dbReference type="InterPro" id="IPR004506">
    <property type="entry name" value="MnmA-like"/>
</dbReference>
<dbReference type="GO" id="GO:0005739">
    <property type="term" value="C:mitochondrion"/>
    <property type="evidence" value="ECO:0007669"/>
    <property type="project" value="UniProtKB-SubCell"/>
</dbReference>
<dbReference type="Pfam" id="PF20259">
    <property type="entry name" value="tRNA_Me_trans_M"/>
    <property type="match status" value="1"/>
</dbReference>
<dbReference type="GO" id="GO:0061708">
    <property type="term" value="F:tRNA-5-taurinomethyluridine 2-sulfurtransferase"/>
    <property type="evidence" value="ECO:0007669"/>
    <property type="project" value="UniProtKB-EC"/>
</dbReference>
<evidence type="ECO:0000256" key="10">
    <source>
        <dbReference type="ARBA" id="ARBA00022884"/>
    </source>
</evidence>
<dbReference type="PANTHER" id="PTHR11933">
    <property type="entry name" value="TRNA 5-METHYLAMINOMETHYL-2-THIOURIDYLATE -METHYLTRANSFERASE"/>
    <property type="match status" value="1"/>
</dbReference>
<dbReference type="VEuPathDB" id="VectorBase:MDOMA2_001987"/>
<dbReference type="Pfam" id="PF20258">
    <property type="entry name" value="tRNA_Me_trans_C"/>
    <property type="match status" value="1"/>
</dbReference>
<comment type="similarity">
    <text evidence="3">Belongs to the MnmA/TRMU family.</text>
</comment>